<dbReference type="GO" id="GO:0016874">
    <property type="term" value="F:ligase activity"/>
    <property type="evidence" value="ECO:0007669"/>
    <property type="project" value="UniProtKB-KW"/>
</dbReference>
<dbReference type="Gene3D" id="3.40.50.12780">
    <property type="entry name" value="N-terminal domain of ligase-like"/>
    <property type="match status" value="1"/>
</dbReference>
<organism evidence="4 5">
    <name type="scientific">Aristolochia fimbriata</name>
    <name type="common">White veined hardy Dutchman's pipe vine</name>
    <dbReference type="NCBI Taxonomy" id="158543"/>
    <lineage>
        <taxon>Eukaryota</taxon>
        <taxon>Viridiplantae</taxon>
        <taxon>Streptophyta</taxon>
        <taxon>Embryophyta</taxon>
        <taxon>Tracheophyta</taxon>
        <taxon>Spermatophyta</taxon>
        <taxon>Magnoliopsida</taxon>
        <taxon>Magnoliidae</taxon>
        <taxon>Piperales</taxon>
        <taxon>Aristolochiaceae</taxon>
        <taxon>Aristolochia</taxon>
    </lineage>
</organism>
<evidence type="ECO:0000259" key="3">
    <source>
        <dbReference type="Pfam" id="PF00501"/>
    </source>
</evidence>
<proteinExistence type="inferred from homology"/>
<sequence length="348" mass="39025">MAGYGTDLPRNGANYTALTPLWFLERAAVVHPNRKSLIHGSCQYTWLQTYQRSRQLASALSRRSIGVGKTVSVIAPNIPATYEAHFGVPMAGAVLNCVNIRLNASNIPHLLHHSSAAVVMVDQEFFSLAVEALKIIDEKHHQSSNFETLLVIVIGDESCDRRTLEYALHKGAVEYERFLQSGDPEFVWNPPKDEWQSIALNYTSGTTSSPKGVLLHHRGAYLMSLSAALMWGMNQGPVYLWTLPMFHCNGWCYTWTLAALCGTNICLRQIQELGISCALSKLFRLFASGLNGVIYAWDRRLRHYPYVQLTSNSHSSLNSIQLNMKNWGIFVEEENPLPSNVTKRTARN</sequence>
<dbReference type="PANTHER" id="PTHR43859">
    <property type="entry name" value="ACYL-ACTIVATING ENZYME"/>
    <property type="match status" value="1"/>
</dbReference>
<dbReference type="AlphaFoldDB" id="A0AAV7DVX3"/>
<name>A0AAV7DVX3_ARIFI</name>
<dbReference type="InterPro" id="IPR020845">
    <property type="entry name" value="AMP-binding_CS"/>
</dbReference>
<dbReference type="SUPFAM" id="SSF56801">
    <property type="entry name" value="Acetyl-CoA synthetase-like"/>
    <property type="match status" value="1"/>
</dbReference>
<evidence type="ECO:0000256" key="2">
    <source>
        <dbReference type="ARBA" id="ARBA00022598"/>
    </source>
</evidence>
<evidence type="ECO:0000313" key="5">
    <source>
        <dbReference type="Proteomes" id="UP000825729"/>
    </source>
</evidence>
<feature type="domain" description="AMP-dependent synthetase/ligase" evidence="3">
    <location>
        <begin position="24"/>
        <end position="269"/>
    </location>
</feature>
<dbReference type="InterPro" id="IPR000873">
    <property type="entry name" value="AMP-dep_synth/lig_dom"/>
</dbReference>
<evidence type="ECO:0000313" key="4">
    <source>
        <dbReference type="EMBL" id="KAG9440125.1"/>
    </source>
</evidence>
<dbReference type="EMBL" id="JAINDJ010000008">
    <property type="protein sequence ID" value="KAG9440125.1"/>
    <property type="molecule type" value="Genomic_DNA"/>
</dbReference>
<keyword evidence="2" id="KW-0436">Ligase</keyword>
<gene>
    <name evidence="4" type="ORF">H6P81_020290</name>
</gene>
<comment type="caution">
    <text evidence="4">The sequence shown here is derived from an EMBL/GenBank/DDBJ whole genome shotgun (WGS) entry which is preliminary data.</text>
</comment>
<protein>
    <recommendedName>
        <fullName evidence="3">AMP-dependent synthetase/ligase domain-containing protein</fullName>
    </recommendedName>
</protein>
<dbReference type="PANTHER" id="PTHR43859:SF7">
    <property type="entry name" value="ACETATE_BUTYRATE--COA LIGASE AAE7, PEROXISOMAL"/>
    <property type="match status" value="1"/>
</dbReference>
<dbReference type="Pfam" id="PF00501">
    <property type="entry name" value="AMP-binding"/>
    <property type="match status" value="1"/>
</dbReference>
<dbReference type="PROSITE" id="PS00455">
    <property type="entry name" value="AMP_BINDING"/>
    <property type="match status" value="1"/>
</dbReference>
<accession>A0AAV7DVX3</accession>
<evidence type="ECO:0000256" key="1">
    <source>
        <dbReference type="ARBA" id="ARBA00006432"/>
    </source>
</evidence>
<dbReference type="Proteomes" id="UP000825729">
    <property type="component" value="Unassembled WGS sequence"/>
</dbReference>
<keyword evidence="5" id="KW-1185">Reference proteome</keyword>
<reference evidence="4 5" key="1">
    <citation type="submission" date="2021-07" db="EMBL/GenBank/DDBJ databases">
        <title>The Aristolochia fimbriata genome: insights into angiosperm evolution, floral development and chemical biosynthesis.</title>
        <authorList>
            <person name="Jiao Y."/>
        </authorList>
    </citation>
    <scope>NUCLEOTIDE SEQUENCE [LARGE SCALE GENOMIC DNA]</scope>
    <source>
        <strain evidence="4">IBCAS-2021</strain>
        <tissue evidence="4">Leaf</tissue>
    </source>
</reference>
<dbReference type="InterPro" id="IPR042099">
    <property type="entry name" value="ANL_N_sf"/>
</dbReference>
<comment type="similarity">
    <text evidence="1">Belongs to the ATP-dependent AMP-binding enzyme family.</text>
</comment>